<dbReference type="Gene3D" id="1.20.1250.20">
    <property type="entry name" value="MFS general substrate transporter like domains"/>
    <property type="match status" value="1"/>
</dbReference>
<dbReference type="PROSITE" id="PS50850">
    <property type="entry name" value="MFS"/>
    <property type="match status" value="1"/>
</dbReference>
<dbReference type="Proteomes" id="UP001165740">
    <property type="component" value="Chromosome 5"/>
</dbReference>
<dbReference type="SUPFAM" id="SSF103473">
    <property type="entry name" value="MFS general substrate transporter"/>
    <property type="match status" value="1"/>
</dbReference>
<gene>
    <name evidence="10" type="primary">LOC106062583</name>
</gene>
<keyword evidence="2" id="KW-0813">Transport</keyword>
<feature type="chain" id="PRO_5040862198" evidence="7">
    <location>
        <begin position="24"/>
        <end position="442"/>
    </location>
</feature>
<feature type="transmembrane region" description="Helical" evidence="6">
    <location>
        <begin position="295"/>
        <end position="321"/>
    </location>
</feature>
<evidence type="ECO:0000256" key="2">
    <source>
        <dbReference type="ARBA" id="ARBA00022448"/>
    </source>
</evidence>
<evidence type="ECO:0000256" key="7">
    <source>
        <dbReference type="SAM" id="SignalP"/>
    </source>
</evidence>
<evidence type="ECO:0000256" key="6">
    <source>
        <dbReference type="SAM" id="Phobius"/>
    </source>
</evidence>
<dbReference type="InterPro" id="IPR020846">
    <property type="entry name" value="MFS_dom"/>
</dbReference>
<dbReference type="AlphaFoldDB" id="A0A9W3AF17"/>
<sequence length="442" mass="49280">MVAAVTRTIIRFLDLLILLKVYSNQMKGTLLLNNAVAFTCTALQGCSKVSKSFEVLIAGHVVAGICCVSCLEGCDVITLMTCLIPLCCILSRIDQWTHNTSPTIPAIYSLVTLTFCPESPKYLLVNKRDDDGADAALIWLRKTSDVSEEMKAMKKERQDLRNSPKVTKVTSVPTLVCLSAIHQVHKGQQLLVYLILKLILFIFQHLHHLPYASQALKWVVYYSTSIFISAGLSKETSQYARVATGVVKVMMTFISALIMDRAGRRSLHMIGLVGMCISSVVLVVCLSLQKTLPWLSYISIVAVIIYTCLFATGPGPILWFMVTEMFAQGQRSAAVSVFVVINWLCNFAVGLVFPILQKSLETYFLSAFLHHAVVVLHFHLYVCPKGKSISEITQLFKSPTMDRSESRNSYKSSKNRYSTQVLIIDPPLSEKGTEYYIESSYL</sequence>
<dbReference type="InterPro" id="IPR005828">
    <property type="entry name" value="MFS_sugar_transport-like"/>
</dbReference>
<evidence type="ECO:0000313" key="9">
    <source>
        <dbReference type="Proteomes" id="UP001165740"/>
    </source>
</evidence>
<dbReference type="PROSITE" id="PS00216">
    <property type="entry name" value="SUGAR_TRANSPORT_1"/>
    <property type="match status" value="1"/>
</dbReference>
<keyword evidence="7" id="KW-0732">Signal</keyword>
<feature type="domain" description="Major facilitator superfamily (MFS) profile" evidence="8">
    <location>
        <begin position="1"/>
        <end position="387"/>
    </location>
</feature>
<dbReference type="InterPro" id="IPR036259">
    <property type="entry name" value="MFS_trans_sf"/>
</dbReference>
<evidence type="ECO:0000256" key="1">
    <source>
        <dbReference type="ARBA" id="ARBA00004141"/>
    </source>
</evidence>
<proteinExistence type="predicted"/>
<comment type="subcellular location">
    <subcellularLocation>
        <location evidence="1">Membrane</location>
        <topology evidence="1">Multi-pass membrane protein</topology>
    </subcellularLocation>
</comment>
<dbReference type="PANTHER" id="PTHR23503:SF8">
    <property type="entry name" value="FACILITATED GLUCOSE TRANSPORTER PROTEIN 1"/>
    <property type="match status" value="1"/>
</dbReference>
<dbReference type="GeneID" id="106062583"/>
<evidence type="ECO:0000256" key="5">
    <source>
        <dbReference type="ARBA" id="ARBA00023136"/>
    </source>
</evidence>
<dbReference type="GO" id="GO:0016020">
    <property type="term" value="C:membrane"/>
    <property type="evidence" value="ECO:0007669"/>
    <property type="project" value="UniProtKB-SubCell"/>
</dbReference>
<dbReference type="RefSeq" id="XP_055885897.1">
    <property type="nucleotide sequence ID" value="XM_056029922.1"/>
</dbReference>
<feature type="transmembrane region" description="Helical" evidence="6">
    <location>
        <begin position="362"/>
        <end position="382"/>
    </location>
</feature>
<feature type="transmembrane region" description="Helical" evidence="6">
    <location>
        <begin position="187"/>
        <end position="203"/>
    </location>
</feature>
<dbReference type="Pfam" id="PF00083">
    <property type="entry name" value="Sugar_tr"/>
    <property type="match status" value="1"/>
</dbReference>
<keyword evidence="4 6" id="KW-1133">Transmembrane helix</keyword>
<dbReference type="PANTHER" id="PTHR23503">
    <property type="entry name" value="SOLUTE CARRIER FAMILY 2"/>
    <property type="match status" value="1"/>
</dbReference>
<dbReference type="GO" id="GO:0015149">
    <property type="term" value="F:hexose transmembrane transporter activity"/>
    <property type="evidence" value="ECO:0007669"/>
    <property type="project" value="TreeGrafter"/>
</dbReference>
<feature type="transmembrane region" description="Helical" evidence="6">
    <location>
        <begin position="239"/>
        <end position="258"/>
    </location>
</feature>
<name>A0A9W3AF17_BIOGL</name>
<keyword evidence="5 6" id="KW-0472">Membrane</keyword>
<protein>
    <submittedName>
        <fullName evidence="10">Solute carrier family 2, facilitated glucose transporter member 1-like isoform X2</fullName>
    </submittedName>
</protein>
<accession>A0A9W3AF17</accession>
<reference evidence="10" key="1">
    <citation type="submission" date="2025-08" db="UniProtKB">
        <authorList>
            <consortium name="RefSeq"/>
        </authorList>
    </citation>
    <scope>IDENTIFICATION</scope>
</reference>
<feature type="signal peptide" evidence="7">
    <location>
        <begin position="1"/>
        <end position="23"/>
    </location>
</feature>
<feature type="transmembrane region" description="Helical" evidence="6">
    <location>
        <begin position="270"/>
        <end position="289"/>
    </location>
</feature>
<evidence type="ECO:0000256" key="4">
    <source>
        <dbReference type="ARBA" id="ARBA00022989"/>
    </source>
</evidence>
<feature type="transmembrane region" description="Helical" evidence="6">
    <location>
        <begin position="333"/>
        <end position="356"/>
    </location>
</feature>
<evidence type="ECO:0000259" key="8">
    <source>
        <dbReference type="PROSITE" id="PS50850"/>
    </source>
</evidence>
<evidence type="ECO:0000256" key="3">
    <source>
        <dbReference type="ARBA" id="ARBA00022692"/>
    </source>
</evidence>
<organism evidence="9 10">
    <name type="scientific">Biomphalaria glabrata</name>
    <name type="common">Bloodfluke planorb</name>
    <name type="synonym">Freshwater snail</name>
    <dbReference type="NCBI Taxonomy" id="6526"/>
    <lineage>
        <taxon>Eukaryota</taxon>
        <taxon>Metazoa</taxon>
        <taxon>Spiralia</taxon>
        <taxon>Lophotrochozoa</taxon>
        <taxon>Mollusca</taxon>
        <taxon>Gastropoda</taxon>
        <taxon>Heterobranchia</taxon>
        <taxon>Euthyneura</taxon>
        <taxon>Panpulmonata</taxon>
        <taxon>Hygrophila</taxon>
        <taxon>Lymnaeoidea</taxon>
        <taxon>Planorbidae</taxon>
        <taxon>Biomphalaria</taxon>
    </lineage>
</organism>
<evidence type="ECO:0000313" key="10">
    <source>
        <dbReference type="RefSeq" id="XP_055885897.1"/>
    </source>
</evidence>
<keyword evidence="9" id="KW-1185">Reference proteome</keyword>
<dbReference type="InterPro" id="IPR005829">
    <property type="entry name" value="Sugar_transporter_CS"/>
</dbReference>
<keyword evidence="3 6" id="KW-0812">Transmembrane</keyword>
<dbReference type="InterPro" id="IPR045263">
    <property type="entry name" value="GLUT"/>
</dbReference>